<keyword evidence="2" id="KW-1185">Reference proteome</keyword>
<dbReference type="GeneID" id="8861114"/>
<dbReference type="AlphaFoldDB" id="D2W678"/>
<name>D2W678_NAEGR</name>
<dbReference type="Proteomes" id="UP000006671">
    <property type="component" value="Unassembled WGS sequence"/>
</dbReference>
<proteinExistence type="predicted"/>
<protein>
    <submittedName>
        <fullName evidence="1">Predicted protein</fullName>
    </submittedName>
</protein>
<accession>D2W678</accession>
<dbReference type="RefSeq" id="XP_002668167.1">
    <property type="nucleotide sequence ID" value="XM_002668121.1"/>
</dbReference>
<sequence length="377" mass="44617">MSINRLTLEVREEDFGEILETLIEKYDNIYSLTILGDIFDELEYFERFLPHLKKSIQKNGIESEFLISYLGRLSRLEIPISKKWERAQIYLEYILDFAPPAITNFPSDFILDLSNELEILSTFIDKYPQVLVNDFPYLDLTNFTRKGNAKNFFQVARSRGIDCSIQIYNLASRLISEARYACVHNQKISELICFVISEKFFVDIYHFEEDSKFFINFVKYLMQVHYESIEKEIEFLFPTIVDLGKIYGQDTNYEKRIWNSIGELISRLLLVEELPQINKIMDRKFTPTVWNVDLLIYLLEEDALHPQVISNIYELIRYSETESLDQYVHRLLSEEKNSSVVQEPIIDNISFANFTKSDPKFYICLYNACQLRFNHNV</sequence>
<dbReference type="KEGG" id="ngr:NAEGRDRAFT_76921"/>
<dbReference type="VEuPathDB" id="AmoebaDB:NAEGRDRAFT_76921"/>
<evidence type="ECO:0000313" key="2">
    <source>
        <dbReference type="Proteomes" id="UP000006671"/>
    </source>
</evidence>
<organism evidence="2">
    <name type="scientific">Naegleria gruberi</name>
    <name type="common">Amoeba</name>
    <dbReference type="NCBI Taxonomy" id="5762"/>
    <lineage>
        <taxon>Eukaryota</taxon>
        <taxon>Discoba</taxon>
        <taxon>Heterolobosea</taxon>
        <taxon>Tetramitia</taxon>
        <taxon>Eutetramitia</taxon>
        <taxon>Vahlkampfiidae</taxon>
        <taxon>Naegleria</taxon>
    </lineage>
</organism>
<reference evidence="1 2" key="1">
    <citation type="journal article" date="2010" name="Cell">
        <title>The genome of Naegleria gruberi illuminates early eukaryotic versatility.</title>
        <authorList>
            <person name="Fritz-Laylin L.K."/>
            <person name="Prochnik S.E."/>
            <person name="Ginger M.L."/>
            <person name="Dacks J.B."/>
            <person name="Carpenter M.L."/>
            <person name="Field M.C."/>
            <person name="Kuo A."/>
            <person name="Paredez A."/>
            <person name="Chapman J."/>
            <person name="Pham J."/>
            <person name="Shu S."/>
            <person name="Neupane R."/>
            <person name="Cipriano M."/>
            <person name="Mancuso J."/>
            <person name="Tu H."/>
            <person name="Salamov A."/>
            <person name="Lindquist E."/>
            <person name="Shapiro H."/>
            <person name="Lucas S."/>
            <person name="Grigoriev I.V."/>
            <person name="Cande W.Z."/>
            <person name="Fulton C."/>
            <person name="Rokhsar D.S."/>
            <person name="Dawson S.C."/>
        </authorList>
    </citation>
    <scope>NUCLEOTIDE SEQUENCE [LARGE SCALE GENOMIC DNA]</scope>
    <source>
        <strain evidence="1 2">NEG-M</strain>
    </source>
</reference>
<evidence type="ECO:0000313" key="1">
    <source>
        <dbReference type="EMBL" id="EFC35423.1"/>
    </source>
</evidence>
<dbReference type="InParanoid" id="D2W678"/>
<gene>
    <name evidence="1" type="ORF">NAEGRDRAFT_76921</name>
</gene>
<dbReference type="EMBL" id="GG739250">
    <property type="protein sequence ID" value="EFC35423.1"/>
    <property type="molecule type" value="Genomic_DNA"/>
</dbReference>